<dbReference type="InterPro" id="IPR005835">
    <property type="entry name" value="NTP_transferase_dom"/>
</dbReference>
<dbReference type="InterPro" id="IPR029044">
    <property type="entry name" value="Nucleotide-diphossugar_trans"/>
</dbReference>
<dbReference type="GO" id="GO:0004475">
    <property type="term" value="F:mannose-1-phosphate guanylyltransferase (GTP) activity"/>
    <property type="evidence" value="ECO:0007669"/>
    <property type="project" value="UniProtKB-EC"/>
</dbReference>
<dbReference type="Pfam" id="PF01050">
    <property type="entry name" value="MannoseP_isomer"/>
    <property type="match status" value="1"/>
</dbReference>
<reference evidence="13" key="1">
    <citation type="submission" date="2015-12" db="EMBL/GenBank/DDBJ databases">
        <title>E. coli O antigen sequences.</title>
        <authorList>
            <person name="Liu Y."/>
            <person name="Fratamico P."/>
            <person name="Yan X."/>
            <person name="Ream A."/>
            <person name="DebRoy C."/>
            <person name="Wang W."/>
            <person name="Losada L."/>
            <person name="Brinkac L."/>
            <person name="Radune D."/>
            <person name="Meng J."/>
            <person name="Li R."/>
        </authorList>
    </citation>
    <scope>NUCLEOTIDE SEQUENCE</scope>
    <source>
        <strain evidence="13">O62</strain>
    </source>
</reference>
<dbReference type="InterPro" id="IPR049577">
    <property type="entry name" value="GMPP_N"/>
</dbReference>
<dbReference type="InterPro" id="IPR006375">
    <property type="entry name" value="Man1P_GuaTrfase/Man6P_Isoase"/>
</dbReference>
<dbReference type="UniPathway" id="UPA00126">
    <property type="reaction ID" value="UER00930"/>
</dbReference>
<dbReference type="GO" id="GO:0000271">
    <property type="term" value="P:polysaccharide biosynthetic process"/>
    <property type="evidence" value="ECO:0007669"/>
    <property type="project" value="InterPro"/>
</dbReference>
<gene>
    <name evidence="13" type="primary">manC</name>
</gene>
<dbReference type="Pfam" id="PF22640">
    <property type="entry name" value="ManC_GMP_beta-helix"/>
    <property type="match status" value="1"/>
</dbReference>
<accession>A0A0A6ZEM4</accession>
<evidence type="ECO:0000256" key="8">
    <source>
        <dbReference type="ARBA" id="ARBA00047343"/>
    </source>
</evidence>
<evidence type="ECO:0000256" key="2">
    <source>
        <dbReference type="ARBA" id="ARBA00006115"/>
    </source>
</evidence>
<dbReference type="EC" id="2.7.7.13" evidence="3"/>
<dbReference type="InterPro" id="IPR011051">
    <property type="entry name" value="RmlC_Cupin_sf"/>
</dbReference>
<feature type="domain" description="Mannose-6-phosphate isomerase type II C-terminal" evidence="11">
    <location>
        <begin position="355"/>
        <end position="469"/>
    </location>
</feature>
<dbReference type="AlphaFoldDB" id="A0A0A6ZEM4"/>
<dbReference type="SUPFAM" id="SSF51182">
    <property type="entry name" value="RmlC-like cupins"/>
    <property type="match status" value="1"/>
</dbReference>
<dbReference type="Pfam" id="PF00483">
    <property type="entry name" value="NTP_transferase"/>
    <property type="match status" value="1"/>
</dbReference>
<evidence type="ECO:0000256" key="7">
    <source>
        <dbReference type="ARBA" id="ARBA00023134"/>
    </source>
</evidence>
<evidence type="ECO:0000256" key="4">
    <source>
        <dbReference type="ARBA" id="ARBA00022679"/>
    </source>
</evidence>
<evidence type="ECO:0000313" key="13">
    <source>
        <dbReference type="EMBL" id="AGN91810.2"/>
    </source>
</evidence>
<comment type="similarity">
    <text evidence="2 9">Belongs to the mannose-6-phosphate isomerase type 2 family.</text>
</comment>
<keyword evidence="4 13" id="KW-0808">Transferase</keyword>
<keyword evidence="6" id="KW-0547">Nucleotide-binding</keyword>
<proteinExistence type="inferred from homology"/>
<name>A0A0A6ZEM4_ECOLX</name>
<evidence type="ECO:0000256" key="1">
    <source>
        <dbReference type="ARBA" id="ARBA00004823"/>
    </source>
</evidence>
<comment type="pathway">
    <text evidence="1">Nucleotide-sugar biosynthesis; GDP-alpha-D-mannose biosynthesis; GDP-alpha-D-mannose from alpha-D-mannose 1-phosphate (GTP route): step 1/1.</text>
</comment>
<evidence type="ECO:0000256" key="5">
    <source>
        <dbReference type="ARBA" id="ARBA00022695"/>
    </source>
</evidence>
<dbReference type="GO" id="GO:0009298">
    <property type="term" value="P:GDP-mannose biosynthetic process"/>
    <property type="evidence" value="ECO:0007669"/>
    <property type="project" value="UniProtKB-UniPathway"/>
</dbReference>
<dbReference type="PANTHER" id="PTHR46390">
    <property type="entry name" value="MANNOSE-1-PHOSPHATE GUANYLYLTRANSFERASE"/>
    <property type="match status" value="1"/>
</dbReference>
<protein>
    <recommendedName>
        <fullName evidence="3">mannose-1-phosphate guanylyltransferase</fullName>
        <ecNumber evidence="3">2.7.7.13</ecNumber>
    </recommendedName>
</protein>
<evidence type="ECO:0000256" key="6">
    <source>
        <dbReference type="ARBA" id="ARBA00022741"/>
    </source>
</evidence>
<evidence type="ECO:0000256" key="3">
    <source>
        <dbReference type="ARBA" id="ARBA00012387"/>
    </source>
</evidence>
<organism evidence="13">
    <name type="scientific">Escherichia coli</name>
    <dbReference type="NCBI Taxonomy" id="562"/>
    <lineage>
        <taxon>Bacteria</taxon>
        <taxon>Pseudomonadati</taxon>
        <taxon>Pseudomonadota</taxon>
        <taxon>Gammaproteobacteria</taxon>
        <taxon>Enterobacterales</taxon>
        <taxon>Enterobacteriaceae</taxon>
        <taxon>Escherichia</taxon>
    </lineage>
</organism>
<evidence type="ECO:0000259" key="11">
    <source>
        <dbReference type="Pfam" id="PF01050"/>
    </source>
</evidence>
<dbReference type="InterPro" id="IPR054566">
    <property type="entry name" value="ManC/GMP-like_b-helix"/>
</dbReference>
<dbReference type="CDD" id="cd02213">
    <property type="entry name" value="cupin_PMI_typeII_C"/>
    <property type="match status" value="1"/>
</dbReference>
<dbReference type="GO" id="GO:0005525">
    <property type="term" value="F:GTP binding"/>
    <property type="evidence" value="ECO:0007669"/>
    <property type="project" value="UniProtKB-KW"/>
</dbReference>
<evidence type="ECO:0000256" key="9">
    <source>
        <dbReference type="RuleBase" id="RU004190"/>
    </source>
</evidence>
<dbReference type="InterPro" id="IPR051161">
    <property type="entry name" value="Mannose-6P_isomerase_type2"/>
</dbReference>
<dbReference type="FunFam" id="2.60.120.10:FF:000032">
    <property type="entry name" value="Mannose-1-phosphate guanylyltransferase/mannose-6-phosphate isomerase"/>
    <property type="match status" value="1"/>
</dbReference>
<dbReference type="InterPro" id="IPR014710">
    <property type="entry name" value="RmlC-like_jellyroll"/>
</dbReference>
<feature type="domain" description="Nucleotidyl transferase" evidence="10">
    <location>
        <begin position="4"/>
        <end position="289"/>
    </location>
</feature>
<dbReference type="SUPFAM" id="SSF53448">
    <property type="entry name" value="Nucleotide-diphospho-sugar transferases"/>
    <property type="match status" value="1"/>
</dbReference>
<comment type="catalytic activity">
    <reaction evidence="8">
        <text>alpha-D-mannose 1-phosphate + GTP + H(+) = GDP-alpha-D-mannose + diphosphate</text>
        <dbReference type="Rhea" id="RHEA:15229"/>
        <dbReference type="ChEBI" id="CHEBI:15378"/>
        <dbReference type="ChEBI" id="CHEBI:33019"/>
        <dbReference type="ChEBI" id="CHEBI:37565"/>
        <dbReference type="ChEBI" id="CHEBI:57527"/>
        <dbReference type="ChEBI" id="CHEBI:58409"/>
        <dbReference type="EC" id="2.7.7.13"/>
    </reaction>
</comment>
<dbReference type="CDD" id="cd02509">
    <property type="entry name" value="GDP-M1P_Guanylyltransferase"/>
    <property type="match status" value="1"/>
</dbReference>
<evidence type="ECO:0000259" key="12">
    <source>
        <dbReference type="Pfam" id="PF22640"/>
    </source>
</evidence>
<dbReference type="PANTHER" id="PTHR46390:SF1">
    <property type="entry name" value="MANNOSE-1-PHOSPHATE GUANYLYLTRANSFERASE"/>
    <property type="match status" value="1"/>
</dbReference>
<dbReference type="Gene3D" id="3.90.550.10">
    <property type="entry name" value="Spore Coat Polysaccharide Biosynthesis Protein SpsA, Chain A"/>
    <property type="match status" value="1"/>
</dbReference>
<feature type="domain" description="MannoseP isomerase/GMP-like beta-helix" evidence="12">
    <location>
        <begin position="297"/>
        <end position="350"/>
    </location>
</feature>
<dbReference type="InterPro" id="IPR001538">
    <property type="entry name" value="Man6P_isomerase-2_C"/>
</dbReference>
<evidence type="ECO:0000259" key="10">
    <source>
        <dbReference type="Pfam" id="PF00483"/>
    </source>
</evidence>
<dbReference type="EMBL" id="JX501334">
    <property type="protein sequence ID" value="AGN91810.2"/>
    <property type="molecule type" value="Genomic_DNA"/>
</dbReference>
<dbReference type="NCBIfam" id="TIGR01479">
    <property type="entry name" value="GMP_PMI"/>
    <property type="match status" value="1"/>
</dbReference>
<keyword evidence="5" id="KW-0548">Nucleotidyltransferase</keyword>
<dbReference type="FunFam" id="3.90.550.10:FF:000046">
    <property type="entry name" value="Mannose-1-phosphate guanylyltransferase (GDP)"/>
    <property type="match status" value="1"/>
</dbReference>
<dbReference type="Gene3D" id="2.60.120.10">
    <property type="entry name" value="Jelly Rolls"/>
    <property type="match status" value="1"/>
</dbReference>
<keyword evidence="7" id="KW-0342">GTP-binding</keyword>
<sequence length="474" mass="53795">MIIPIIMAGGNGSRLWPLSRTLYPKQFLSFDNRHSMLQETLLRLDGLQCSPPLIICNEEHRFIVAEQLRGLNLLSNNIILEPVGRNTAPAIALAAFSIHKNKPDEDPCMLVLAADHSIKNDMLFRKVVEDATKYALLGRLVTFGIVPTTAETGYGYIHRGQSMIDCNNDFAFKVDKFVEKPTLEVAQRYIESGEYYWNSGMFLFRVSRYLEELKKYRPDIYEACDKATSCIDYDLDFIRVNESEFRSCPDESIDYAVMEHTEDAVVIPMDVGWNDVGSWSSLWSISDKNADGNSCYGDVISHSTKNSYIYSESCLVTTLGVEDLIIVQTKDALLVANKNSVQDVKKIVEKIKNEGRQEHFVHREVYRPWGKYDSIDEGSRYQVKRITINPGEGISLQMLYHRSEHWIIVAGTAKVTLDGEVRLLTENESIYIPSGSPHCLQNPGKIPLNLIEVRSGSYLEEDDIIRIRDENGTV</sequence>